<evidence type="ECO:0000313" key="2">
    <source>
        <dbReference type="EMBL" id="EET04049.1"/>
    </source>
</evidence>
<gene>
    <name evidence="2" type="ORF">BURPS1710A_A2864</name>
</gene>
<feature type="compositionally biased region" description="Basic residues" evidence="1">
    <location>
        <begin position="29"/>
        <end position="42"/>
    </location>
</feature>
<name>A0A0E1VV96_BURPE</name>
<dbReference type="Proteomes" id="UP000001812">
    <property type="component" value="Chromosome II"/>
</dbReference>
<feature type="region of interest" description="Disordered" evidence="1">
    <location>
        <begin position="25"/>
        <end position="57"/>
    </location>
</feature>
<dbReference type="AlphaFoldDB" id="A0A0E1VV96"/>
<reference evidence="2" key="1">
    <citation type="submission" date="2009-05" db="EMBL/GenBank/DDBJ databases">
        <authorList>
            <person name="Harkins D.M."/>
            <person name="DeShazer D."/>
            <person name="Woods D.E."/>
            <person name="Brinkac L.M."/>
            <person name="Brown K.A."/>
            <person name="Hung G.C."/>
            <person name="Tuanyok A."/>
            <person name="Zhang B."/>
            <person name="Nierman W.C."/>
        </authorList>
    </citation>
    <scope>NUCLEOTIDE SEQUENCE [LARGE SCALE GENOMIC DNA]</scope>
    <source>
        <strain evidence="2">1710a</strain>
    </source>
</reference>
<dbReference type="HOGENOM" id="CLU_2987820_0_0_4"/>
<evidence type="ECO:0000256" key="1">
    <source>
        <dbReference type="SAM" id="MobiDB-lite"/>
    </source>
</evidence>
<sequence length="57" mass="6726">MTPRSLKAFSIKWVRIENAQRSRFDRRVNGTRRRTGRDRRRPAPGASGKIGQDCRLW</sequence>
<proteinExistence type="predicted"/>
<dbReference type="EMBL" id="CM000833">
    <property type="protein sequence ID" value="EET04049.1"/>
    <property type="molecule type" value="Genomic_DNA"/>
</dbReference>
<accession>A0A0E1VV96</accession>
<organism evidence="2">
    <name type="scientific">Burkholderia pseudomallei 1710a</name>
    <dbReference type="NCBI Taxonomy" id="320371"/>
    <lineage>
        <taxon>Bacteria</taxon>
        <taxon>Pseudomonadati</taxon>
        <taxon>Pseudomonadota</taxon>
        <taxon>Betaproteobacteria</taxon>
        <taxon>Burkholderiales</taxon>
        <taxon>Burkholderiaceae</taxon>
        <taxon>Burkholderia</taxon>
        <taxon>pseudomallei group</taxon>
    </lineage>
</organism>
<protein>
    <submittedName>
        <fullName evidence="2">Uncharacterized protein</fullName>
    </submittedName>
</protein>